<feature type="compositionally biased region" description="Pro residues" evidence="1">
    <location>
        <begin position="66"/>
        <end position="76"/>
    </location>
</feature>
<keyword evidence="2" id="KW-1185">Reference proteome</keyword>
<dbReference type="GeneID" id="103509423"/>
<reference evidence="3" key="1">
    <citation type="submission" date="2025-08" db="UniProtKB">
        <authorList>
            <consortium name="RefSeq"/>
        </authorList>
    </citation>
    <scope>IDENTIFICATION</scope>
</reference>
<evidence type="ECO:0000313" key="3">
    <source>
        <dbReference type="RefSeq" id="XP_026679564.1"/>
    </source>
</evidence>
<gene>
    <name evidence="3" type="primary">LOC103509423</name>
</gene>
<sequence>MSVDGTDVRDKSQEEVATIMKVTSGKVPLRVSRLKAKPCPTVPSEPNANATTGENPLTPTDSTLIPGPPNGPPPPSLIQGTSSRLLESSLLVIARLSRLPPSPTLNSDGDLSDEESTLVTCSLRSRRFSYWSFRNKKKKKLSLP</sequence>
<dbReference type="InterPro" id="IPR036034">
    <property type="entry name" value="PDZ_sf"/>
</dbReference>
<organism evidence="2 3">
    <name type="scientific">Diaphorina citri</name>
    <name type="common">Asian citrus psyllid</name>
    <dbReference type="NCBI Taxonomy" id="121845"/>
    <lineage>
        <taxon>Eukaryota</taxon>
        <taxon>Metazoa</taxon>
        <taxon>Ecdysozoa</taxon>
        <taxon>Arthropoda</taxon>
        <taxon>Hexapoda</taxon>
        <taxon>Insecta</taxon>
        <taxon>Pterygota</taxon>
        <taxon>Neoptera</taxon>
        <taxon>Paraneoptera</taxon>
        <taxon>Hemiptera</taxon>
        <taxon>Sternorrhyncha</taxon>
        <taxon>Psylloidea</taxon>
        <taxon>Psyllidae</taxon>
        <taxon>Diaphorininae</taxon>
        <taxon>Diaphorina</taxon>
    </lineage>
</organism>
<evidence type="ECO:0000313" key="2">
    <source>
        <dbReference type="Proteomes" id="UP000079169"/>
    </source>
</evidence>
<feature type="compositionally biased region" description="Polar residues" evidence="1">
    <location>
        <begin position="44"/>
        <end position="63"/>
    </location>
</feature>
<feature type="region of interest" description="Disordered" evidence="1">
    <location>
        <begin position="35"/>
        <end position="80"/>
    </location>
</feature>
<dbReference type="RefSeq" id="XP_026679564.1">
    <property type="nucleotide sequence ID" value="XM_026823763.1"/>
</dbReference>
<name>A0A3Q0ITH7_DIACI</name>
<dbReference type="Proteomes" id="UP000079169">
    <property type="component" value="Unplaced"/>
</dbReference>
<dbReference type="Gene3D" id="2.30.42.10">
    <property type="match status" value="1"/>
</dbReference>
<dbReference type="AlphaFoldDB" id="A0A3Q0ITH7"/>
<accession>A0A3Q0ITH7</accession>
<dbReference type="PaxDb" id="121845-A0A3Q0ITH7"/>
<dbReference type="KEGG" id="dci:103509423"/>
<evidence type="ECO:0000256" key="1">
    <source>
        <dbReference type="SAM" id="MobiDB-lite"/>
    </source>
</evidence>
<protein>
    <submittedName>
        <fullName evidence="3">Formin-like protein 18</fullName>
    </submittedName>
</protein>
<proteinExistence type="predicted"/>